<keyword evidence="3" id="KW-1185">Reference proteome</keyword>
<protein>
    <submittedName>
        <fullName evidence="2">Uncharacterized protein</fullName>
    </submittedName>
</protein>
<feature type="compositionally biased region" description="Basic and acidic residues" evidence="1">
    <location>
        <begin position="63"/>
        <end position="72"/>
    </location>
</feature>
<organism evidence="2 3">
    <name type="scientific">Trichonephila clavata</name>
    <name type="common">Joro spider</name>
    <name type="synonym">Nephila clavata</name>
    <dbReference type="NCBI Taxonomy" id="2740835"/>
    <lineage>
        <taxon>Eukaryota</taxon>
        <taxon>Metazoa</taxon>
        <taxon>Ecdysozoa</taxon>
        <taxon>Arthropoda</taxon>
        <taxon>Chelicerata</taxon>
        <taxon>Arachnida</taxon>
        <taxon>Araneae</taxon>
        <taxon>Araneomorphae</taxon>
        <taxon>Entelegynae</taxon>
        <taxon>Araneoidea</taxon>
        <taxon>Nephilidae</taxon>
        <taxon>Trichonephila</taxon>
    </lineage>
</organism>
<evidence type="ECO:0000313" key="3">
    <source>
        <dbReference type="Proteomes" id="UP000887116"/>
    </source>
</evidence>
<comment type="caution">
    <text evidence="2">The sequence shown here is derived from an EMBL/GenBank/DDBJ whole genome shotgun (WGS) entry which is preliminary data.</text>
</comment>
<evidence type="ECO:0000256" key="1">
    <source>
        <dbReference type="SAM" id="MobiDB-lite"/>
    </source>
</evidence>
<sequence length="155" mass="17327">MQSKPLLHSRSIPQSLTYTLITSFLFNPSQSFLFLFIYLSLSFRLPSTSSPSQLYSNLYTASERERGIDGKESKRKNQRTESNEGFAAPRIRTHLCKSLLVEFGAKGFLVAGVEGDLAMDVNEAGCWLGPTVAPLNSRYLTTFPLQKWRGLKSGI</sequence>
<feature type="region of interest" description="Disordered" evidence="1">
    <location>
        <begin position="63"/>
        <end position="84"/>
    </location>
</feature>
<dbReference type="OrthoDB" id="10553481at2759"/>
<accession>A0A8X6GA07</accession>
<gene>
    <name evidence="2" type="ORF">TNCT_204011</name>
</gene>
<reference evidence="2" key="1">
    <citation type="submission" date="2020-07" db="EMBL/GenBank/DDBJ databases">
        <title>Multicomponent nature underlies the extraordinary mechanical properties of spider dragline silk.</title>
        <authorList>
            <person name="Kono N."/>
            <person name="Nakamura H."/>
            <person name="Mori M."/>
            <person name="Yoshida Y."/>
            <person name="Ohtoshi R."/>
            <person name="Malay A.D."/>
            <person name="Moran D.A.P."/>
            <person name="Tomita M."/>
            <person name="Numata K."/>
            <person name="Arakawa K."/>
        </authorList>
    </citation>
    <scope>NUCLEOTIDE SEQUENCE</scope>
</reference>
<dbReference type="EMBL" id="BMAO01005285">
    <property type="protein sequence ID" value="GFR00376.1"/>
    <property type="molecule type" value="Genomic_DNA"/>
</dbReference>
<proteinExistence type="predicted"/>
<evidence type="ECO:0000313" key="2">
    <source>
        <dbReference type="EMBL" id="GFR00376.1"/>
    </source>
</evidence>
<dbReference type="Proteomes" id="UP000887116">
    <property type="component" value="Unassembled WGS sequence"/>
</dbReference>
<name>A0A8X6GA07_TRICU</name>
<dbReference type="AlphaFoldDB" id="A0A8X6GA07"/>